<dbReference type="InterPro" id="IPR001610">
    <property type="entry name" value="PAC"/>
</dbReference>
<gene>
    <name evidence="8" type="ORF">FAK_06330</name>
</gene>
<keyword evidence="4" id="KW-1133">Transmembrane helix</keyword>
<dbReference type="EMBL" id="AP028679">
    <property type="protein sequence ID" value="BEQ13567.1"/>
    <property type="molecule type" value="Genomic_DNA"/>
</dbReference>
<dbReference type="Gene3D" id="1.20.5.1930">
    <property type="match status" value="1"/>
</dbReference>
<dbReference type="Gene3D" id="3.30.450.20">
    <property type="entry name" value="PAS domain"/>
    <property type="match status" value="1"/>
</dbReference>
<name>A0AAU9EAH1_9BACT</name>
<dbReference type="InterPro" id="IPR036890">
    <property type="entry name" value="HATPase_C_sf"/>
</dbReference>
<feature type="domain" description="PAC" evidence="7">
    <location>
        <begin position="307"/>
        <end position="359"/>
    </location>
</feature>
<evidence type="ECO:0000256" key="1">
    <source>
        <dbReference type="ARBA" id="ARBA00022679"/>
    </source>
</evidence>
<evidence type="ECO:0000259" key="7">
    <source>
        <dbReference type="PROSITE" id="PS50113"/>
    </source>
</evidence>
<dbReference type="PROSITE" id="PS50113">
    <property type="entry name" value="PAC"/>
    <property type="match status" value="1"/>
</dbReference>
<dbReference type="PANTHER" id="PTHR24421">
    <property type="entry name" value="NITRATE/NITRITE SENSOR PROTEIN NARX-RELATED"/>
    <property type="match status" value="1"/>
</dbReference>
<dbReference type="PANTHER" id="PTHR24421:SF58">
    <property type="entry name" value="SIGNAL TRANSDUCTION HISTIDINE-PROTEIN KINASE_PHOSPHATASE UHPB"/>
    <property type="match status" value="1"/>
</dbReference>
<dbReference type="InterPro" id="IPR050482">
    <property type="entry name" value="Sensor_HK_TwoCompSys"/>
</dbReference>
<dbReference type="InterPro" id="IPR011712">
    <property type="entry name" value="Sig_transdc_His_kin_sub3_dim/P"/>
</dbReference>
<dbReference type="SMART" id="SM00091">
    <property type="entry name" value="PAS"/>
    <property type="match status" value="1"/>
</dbReference>
<accession>A0AAU9EAH1</accession>
<dbReference type="GO" id="GO:0046983">
    <property type="term" value="F:protein dimerization activity"/>
    <property type="evidence" value="ECO:0007669"/>
    <property type="project" value="InterPro"/>
</dbReference>
<evidence type="ECO:0000313" key="9">
    <source>
        <dbReference type="Proteomes" id="UP001366166"/>
    </source>
</evidence>
<evidence type="ECO:0000256" key="3">
    <source>
        <dbReference type="ARBA" id="ARBA00023012"/>
    </source>
</evidence>
<dbReference type="SUPFAM" id="SSF55785">
    <property type="entry name" value="PYP-like sensor domain (PAS domain)"/>
    <property type="match status" value="1"/>
</dbReference>
<evidence type="ECO:0000313" key="8">
    <source>
        <dbReference type="EMBL" id="BEQ13567.1"/>
    </source>
</evidence>
<reference evidence="9" key="1">
    <citation type="journal article" date="2023" name="Arch. Microbiol.">
        <title>Desulfoferula mesophilus gen. nov. sp. nov., a mesophilic sulfate-reducing bacterium isolated from a brackish lake sediment.</title>
        <authorList>
            <person name="Watanabe T."/>
            <person name="Yabe T."/>
            <person name="Tsuji J.M."/>
            <person name="Fukui M."/>
        </authorList>
    </citation>
    <scope>NUCLEOTIDE SEQUENCE [LARGE SCALE GENOMIC DNA]</scope>
    <source>
        <strain evidence="9">12FAK</strain>
    </source>
</reference>
<feature type="domain" description="PAS" evidence="6">
    <location>
        <begin position="233"/>
        <end position="303"/>
    </location>
</feature>
<dbReference type="InterPro" id="IPR000014">
    <property type="entry name" value="PAS"/>
</dbReference>
<dbReference type="InterPro" id="IPR013656">
    <property type="entry name" value="PAS_4"/>
</dbReference>
<dbReference type="Proteomes" id="UP001366166">
    <property type="component" value="Chromosome"/>
</dbReference>
<keyword evidence="4" id="KW-0472">Membrane</keyword>
<dbReference type="Gene3D" id="3.30.565.10">
    <property type="entry name" value="Histidine kinase-like ATPase, C-terminal domain"/>
    <property type="match status" value="1"/>
</dbReference>
<dbReference type="AlphaFoldDB" id="A0AAU9EAH1"/>
<keyword evidence="1" id="KW-0808">Transferase</keyword>
<dbReference type="SMART" id="SM00387">
    <property type="entry name" value="HATPase_c"/>
    <property type="match status" value="1"/>
</dbReference>
<dbReference type="InterPro" id="IPR035965">
    <property type="entry name" value="PAS-like_dom_sf"/>
</dbReference>
<evidence type="ECO:0000256" key="4">
    <source>
        <dbReference type="SAM" id="Phobius"/>
    </source>
</evidence>
<feature type="domain" description="Histidine kinase" evidence="5">
    <location>
        <begin position="471"/>
        <end position="561"/>
    </location>
</feature>
<keyword evidence="9" id="KW-1185">Reference proteome</keyword>
<protein>
    <recommendedName>
        <fullName evidence="10">Nitrogen regulation protein B</fullName>
    </recommendedName>
</protein>
<dbReference type="InterPro" id="IPR000700">
    <property type="entry name" value="PAS-assoc_C"/>
</dbReference>
<dbReference type="CDD" id="cd16917">
    <property type="entry name" value="HATPase_UhpB-NarQ-NarX-like"/>
    <property type="match status" value="1"/>
</dbReference>
<organism evidence="8 9">
    <name type="scientific">Desulfoferula mesophila</name>
    <dbReference type="NCBI Taxonomy" id="3058419"/>
    <lineage>
        <taxon>Bacteria</taxon>
        <taxon>Pseudomonadati</taxon>
        <taxon>Thermodesulfobacteriota</taxon>
        <taxon>Desulfarculia</taxon>
        <taxon>Desulfarculales</taxon>
        <taxon>Desulfarculaceae</taxon>
        <taxon>Desulfoferula</taxon>
    </lineage>
</organism>
<dbReference type="GO" id="GO:0016020">
    <property type="term" value="C:membrane"/>
    <property type="evidence" value="ECO:0007669"/>
    <property type="project" value="InterPro"/>
</dbReference>
<dbReference type="Pfam" id="PF08448">
    <property type="entry name" value="PAS_4"/>
    <property type="match status" value="1"/>
</dbReference>
<proteinExistence type="predicted"/>
<sequence length="577" mass="63020">MPQTNSQGVSQVSVNPGQAKDQFKAHYVELLQSRLGVGFAVGVVLVPLFAVVDWRLARPFFGLFLSLRLGAAAVMALLWLINRRRSGQAWQEGLTIAGALTVAVMLETMLVAMGGTGSNYYAGLTLLLIAAIVLIPIRLGVAVCLAASVLLVYLVPLAIADTPLLGGNALLHNTGTLFSASMLLLGANWLHRAALLGQFKLRAQVQERERQLDTLNASLEEKVASRTAQLAHSEARYRSLVDSNPQLIYTLDNEGTYSFVGPRVGRLMGYRPEEMLGKYFIAFVRREDHRHCVRAFKQVRDLGLVLEDVEYRVIRADGEERIFLSYTAPLVDDQGKVNGMIGTAVDVTRQRALTAELVKAEDQERRRIARDLHDGVGQYLAVSKLQLSKAAESAEGRERERLTQVQALLDQAIADTRSLTARLSPRVLDEIGLAPALEWLAEQGRERYGLEVEFCCTDEVEVHDGLLRGFLFRAVSELLLNCAKHAKARRVEIAMSRDERALNLSVGDDGIGFDPAQHVNSGTGLGLFSLHERLDLLGGKLEISSPSRGGSLACLTVPLATVAKAGKDADDQPHTSG</sequence>
<dbReference type="PROSITE" id="PS50109">
    <property type="entry name" value="HIS_KIN"/>
    <property type="match status" value="1"/>
</dbReference>
<dbReference type="CDD" id="cd00130">
    <property type="entry name" value="PAS"/>
    <property type="match status" value="1"/>
</dbReference>
<dbReference type="InterPro" id="IPR005467">
    <property type="entry name" value="His_kinase_dom"/>
</dbReference>
<dbReference type="SUPFAM" id="SSF55874">
    <property type="entry name" value="ATPase domain of HSP90 chaperone/DNA topoisomerase II/histidine kinase"/>
    <property type="match status" value="1"/>
</dbReference>
<keyword evidence="4" id="KW-0812">Transmembrane</keyword>
<dbReference type="Pfam" id="PF07730">
    <property type="entry name" value="HisKA_3"/>
    <property type="match status" value="1"/>
</dbReference>
<feature type="transmembrane region" description="Helical" evidence="4">
    <location>
        <begin position="120"/>
        <end position="137"/>
    </location>
</feature>
<dbReference type="PROSITE" id="PS50112">
    <property type="entry name" value="PAS"/>
    <property type="match status" value="1"/>
</dbReference>
<dbReference type="SMART" id="SM00086">
    <property type="entry name" value="PAC"/>
    <property type="match status" value="1"/>
</dbReference>
<dbReference type="InterPro" id="IPR003594">
    <property type="entry name" value="HATPase_dom"/>
</dbReference>
<evidence type="ECO:0008006" key="10">
    <source>
        <dbReference type="Google" id="ProtNLM"/>
    </source>
</evidence>
<evidence type="ECO:0000259" key="6">
    <source>
        <dbReference type="PROSITE" id="PS50112"/>
    </source>
</evidence>
<dbReference type="GO" id="GO:0000155">
    <property type="term" value="F:phosphorelay sensor kinase activity"/>
    <property type="evidence" value="ECO:0007669"/>
    <property type="project" value="InterPro"/>
</dbReference>
<feature type="transmembrane region" description="Helical" evidence="4">
    <location>
        <begin position="60"/>
        <end position="81"/>
    </location>
</feature>
<dbReference type="Pfam" id="PF02518">
    <property type="entry name" value="HATPase_c"/>
    <property type="match status" value="1"/>
</dbReference>
<feature type="transmembrane region" description="Helical" evidence="4">
    <location>
        <begin position="93"/>
        <end position="114"/>
    </location>
</feature>
<dbReference type="KEGG" id="dmp:FAK_06330"/>
<dbReference type="NCBIfam" id="TIGR00229">
    <property type="entry name" value="sensory_box"/>
    <property type="match status" value="1"/>
</dbReference>
<keyword evidence="2" id="KW-0418">Kinase</keyword>
<evidence type="ECO:0000256" key="2">
    <source>
        <dbReference type="ARBA" id="ARBA00022777"/>
    </source>
</evidence>
<feature type="transmembrane region" description="Helical" evidence="4">
    <location>
        <begin position="35"/>
        <end position="54"/>
    </location>
</feature>
<keyword evidence="3" id="KW-0902">Two-component regulatory system</keyword>
<evidence type="ECO:0000259" key="5">
    <source>
        <dbReference type="PROSITE" id="PS50109"/>
    </source>
</evidence>